<feature type="signal peptide" evidence="8">
    <location>
        <begin position="1"/>
        <end position="20"/>
    </location>
</feature>
<dbReference type="GO" id="GO:0004197">
    <property type="term" value="F:cysteine-type endopeptidase activity"/>
    <property type="evidence" value="ECO:0007669"/>
    <property type="project" value="InterPro"/>
</dbReference>
<dbReference type="SMART" id="SM00645">
    <property type="entry name" value="Pept_C1"/>
    <property type="match status" value="1"/>
</dbReference>
<keyword evidence="4" id="KW-0378">Hydrolase</keyword>
<accession>A0A5E4M609</accession>
<dbReference type="OrthoDB" id="640249at2759"/>
<gene>
    <name evidence="10" type="ORF">CINCED_3A016579</name>
</gene>
<sequence>MARFIILLFVIIFSVYLTEQAYFLQEEYIENINNVVSTWKAGVNFDPNTSEEHLKRLLGSKGVVRDVSKIKGQLKTHDHAYTPNMIIPKYFDSRLFWRHCTTIGEVRDQGNCGSCWAFGTTGAFSDRLCIATNGEFNQLISAEELAFCCHLCGDGCYGGWPNRAWTYFKYHGVVTGGNYNTTDGCQPYEIPPFHSNDDEGTSYVKESNEPRCSKTCYGDQSIDFKSDHRKTRDAYNLAYETIQKDIIVYGPIEASFDVYDDFFNYKSGVYIKSENATYIGGHAVKLIGWGVEHGVDYWLLVNSWGYKWGNNGLFKIRRGTNECGIDDSTTGGVPVV</sequence>
<keyword evidence="2" id="KW-0645">Protease</keyword>
<dbReference type="SUPFAM" id="SSF54001">
    <property type="entry name" value="Cysteine proteinases"/>
    <property type="match status" value="1"/>
</dbReference>
<evidence type="ECO:0000313" key="10">
    <source>
        <dbReference type="EMBL" id="VVC26947.1"/>
    </source>
</evidence>
<organism evidence="10 11">
    <name type="scientific">Cinara cedri</name>
    <dbReference type="NCBI Taxonomy" id="506608"/>
    <lineage>
        <taxon>Eukaryota</taxon>
        <taxon>Metazoa</taxon>
        <taxon>Ecdysozoa</taxon>
        <taxon>Arthropoda</taxon>
        <taxon>Hexapoda</taxon>
        <taxon>Insecta</taxon>
        <taxon>Pterygota</taxon>
        <taxon>Neoptera</taxon>
        <taxon>Paraneoptera</taxon>
        <taxon>Hemiptera</taxon>
        <taxon>Sternorrhyncha</taxon>
        <taxon>Aphidomorpha</taxon>
        <taxon>Aphidoidea</taxon>
        <taxon>Aphididae</taxon>
        <taxon>Lachninae</taxon>
        <taxon>Cinara</taxon>
    </lineage>
</organism>
<evidence type="ECO:0000256" key="3">
    <source>
        <dbReference type="ARBA" id="ARBA00022729"/>
    </source>
</evidence>
<dbReference type="PRINTS" id="PR00705">
    <property type="entry name" value="PAPAIN"/>
</dbReference>
<dbReference type="Gene3D" id="3.90.70.10">
    <property type="entry name" value="Cysteine proteinases"/>
    <property type="match status" value="1"/>
</dbReference>
<dbReference type="PROSITE" id="PS00639">
    <property type="entry name" value="THIOL_PROTEASE_HIS"/>
    <property type="match status" value="1"/>
</dbReference>
<dbReference type="InterPro" id="IPR000668">
    <property type="entry name" value="Peptidase_C1A_C"/>
</dbReference>
<evidence type="ECO:0000256" key="4">
    <source>
        <dbReference type="ARBA" id="ARBA00022801"/>
    </source>
</evidence>
<keyword evidence="5" id="KW-0788">Thiol protease</keyword>
<evidence type="ECO:0000256" key="2">
    <source>
        <dbReference type="ARBA" id="ARBA00022670"/>
    </source>
</evidence>
<comment type="similarity">
    <text evidence="1">Belongs to the peptidase C1 family.</text>
</comment>
<feature type="domain" description="Peptidase C1A papain C-terminal" evidence="9">
    <location>
        <begin position="87"/>
        <end position="333"/>
    </location>
</feature>
<reference evidence="10 11" key="1">
    <citation type="submission" date="2019-08" db="EMBL/GenBank/DDBJ databases">
        <authorList>
            <person name="Alioto T."/>
            <person name="Alioto T."/>
            <person name="Gomez Garrido J."/>
        </authorList>
    </citation>
    <scope>NUCLEOTIDE SEQUENCE [LARGE SCALE GENOMIC DNA]</scope>
</reference>
<keyword evidence="6" id="KW-0865">Zymogen</keyword>
<dbReference type="FunFam" id="3.90.70.10:FF:000031">
    <property type="entry name" value="Cathepsin B"/>
    <property type="match status" value="1"/>
</dbReference>
<dbReference type="AlphaFoldDB" id="A0A5E4M609"/>
<dbReference type="PANTHER" id="PTHR12411">
    <property type="entry name" value="CYSTEINE PROTEASE FAMILY C1-RELATED"/>
    <property type="match status" value="1"/>
</dbReference>
<evidence type="ECO:0000259" key="9">
    <source>
        <dbReference type="SMART" id="SM00645"/>
    </source>
</evidence>
<dbReference type="InterPro" id="IPR038765">
    <property type="entry name" value="Papain-like_cys_pep_sf"/>
</dbReference>
<evidence type="ECO:0000256" key="7">
    <source>
        <dbReference type="ARBA" id="ARBA00023157"/>
    </source>
</evidence>
<evidence type="ECO:0000313" key="11">
    <source>
        <dbReference type="Proteomes" id="UP000325440"/>
    </source>
</evidence>
<dbReference type="InterPro" id="IPR012599">
    <property type="entry name" value="Propeptide_C1A"/>
</dbReference>
<dbReference type="Pfam" id="PF00112">
    <property type="entry name" value="Peptidase_C1"/>
    <property type="match status" value="1"/>
</dbReference>
<dbReference type="Proteomes" id="UP000325440">
    <property type="component" value="Unassembled WGS sequence"/>
</dbReference>
<dbReference type="InterPro" id="IPR025660">
    <property type="entry name" value="Pept_his_AS"/>
</dbReference>
<dbReference type="InterPro" id="IPR000169">
    <property type="entry name" value="Pept_cys_AS"/>
</dbReference>
<keyword evidence="11" id="KW-1185">Reference proteome</keyword>
<dbReference type="Pfam" id="PF08127">
    <property type="entry name" value="Propeptide_C1"/>
    <property type="match status" value="1"/>
</dbReference>
<evidence type="ECO:0000256" key="5">
    <source>
        <dbReference type="ARBA" id="ARBA00022807"/>
    </source>
</evidence>
<name>A0A5E4M609_9HEMI</name>
<evidence type="ECO:0000256" key="1">
    <source>
        <dbReference type="ARBA" id="ARBA00008455"/>
    </source>
</evidence>
<dbReference type="InterPro" id="IPR013128">
    <property type="entry name" value="Peptidase_C1A"/>
</dbReference>
<keyword evidence="3 8" id="KW-0732">Signal</keyword>
<evidence type="ECO:0000256" key="8">
    <source>
        <dbReference type="SAM" id="SignalP"/>
    </source>
</evidence>
<proteinExistence type="inferred from homology"/>
<dbReference type="PROSITE" id="PS00139">
    <property type="entry name" value="THIOL_PROTEASE_CYS"/>
    <property type="match status" value="1"/>
</dbReference>
<dbReference type="CDD" id="cd02620">
    <property type="entry name" value="Peptidase_C1A_CathepsinB"/>
    <property type="match status" value="1"/>
</dbReference>
<protein>
    <submittedName>
        <fullName evidence="10">Cysteine peptidase, cysteine active site,Peptidase C1A, papain C-terminal,Peptidase C1A</fullName>
    </submittedName>
</protein>
<feature type="chain" id="PRO_5023152478" evidence="8">
    <location>
        <begin position="21"/>
        <end position="336"/>
    </location>
</feature>
<dbReference type="GO" id="GO:0006508">
    <property type="term" value="P:proteolysis"/>
    <property type="evidence" value="ECO:0007669"/>
    <property type="project" value="UniProtKB-KW"/>
</dbReference>
<evidence type="ECO:0000256" key="6">
    <source>
        <dbReference type="ARBA" id="ARBA00023145"/>
    </source>
</evidence>
<keyword evidence="7" id="KW-1015">Disulfide bond</keyword>
<dbReference type="EMBL" id="CABPRJ010000054">
    <property type="protein sequence ID" value="VVC26947.1"/>
    <property type="molecule type" value="Genomic_DNA"/>
</dbReference>